<keyword evidence="1 4" id="KW-0489">Methyltransferase</keyword>
<dbReference type="Pfam" id="PF08032">
    <property type="entry name" value="SpoU_sub_bind"/>
    <property type="match status" value="1"/>
</dbReference>
<accession>A0A1F6FIT3</accession>
<dbReference type="Gene3D" id="3.30.1330.30">
    <property type="match status" value="1"/>
</dbReference>
<dbReference type="PANTHER" id="PTHR46429">
    <property type="entry name" value="23S RRNA (GUANOSINE-2'-O-)-METHYLTRANSFERASE RLMB"/>
    <property type="match status" value="1"/>
</dbReference>
<dbReference type="AlphaFoldDB" id="A0A1F6FIT3"/>
<protein>
    <submittedName>
        <fullName evidence="4">23S rRNA (Guanosine(2251)-2'-O)-methyltransferase RlmB</fullName>
    </submittedName>
</protein>
<dbReference type="InterPro" id="IPR029028">
    <property type="entry name" value="Alpha/beta_knot_MTases"/>
</dbReference>
<dbReference type="GO" id="GO:0008173">
    <property type="term" value="F:RNA methyltransferase activity"/>
    <property type="evidence" value="ECO:0007669"/>
    <property type="project" value="InterPro"/>
</dbReference>
<dbReference type="InterPro" id="IPR004441">
    <property type="entry name" value="rRNA_MeTrfase_TrmH"/>
</dbReference>
<dbReference type="InterPro" id="IPR029026">
    <property type="entry name" value="tRNA_m1G_MTases_N"/>
</dbReference>
<keyword evidence="2 4" id="KW-0808">Transferase</keyword>
<dbReference type="EMBL" id="MFMS01000005">
    <property type="protein sequence ID" value="OGG85751.1"/>
    <property type="molecule type" value="Genomic_DNA"/>
</dbReference>
<dbReference type="InterPro" id="IPR029064">
    <property type="entry name" value="Ribosomal_eL30-like_sf"/>
</dbReference>
<dbReference type="SUPFAM" id="SSF55315">
    <property type="entry name" value="L30e-like"/>
    <property type="match status" value="1"/>
</dbReference>
<sequence length="247" mass="26359">MEIYIYGRHAVEEALERRPDLVLGVHLASAIAIDTDLLGTYLKQGGRADDLSKRVLAEIPKDAAHQGAVARLNADKLLIPFKDFKNSLVPTPDTSLVVLGELTDPHNVGAIIRSAAAFGVSAVLIPEHRQAPINGTVIKVSAGTAFSIPLVLVGNINSALRDLKEKGCWVYGLDMEGDAPLPSEDFRRPSVFVVGNEGKGIREKTVALCDSILTIPIHARAESLNAAAAAATVMYAWSARHASALQK</sequence>
<dbReference type="GO" id="GO:0032259">
    <property type="term" value="P:methylation"/>
    <property type="evidence" value="ECO:0007669"/>
    <property type="project" value="UniProtKB-KW"/>
</dbReference>
<evidence type="ECO:0000313" key="5">
    <source>
        <dbReference type="Proteomes" id="UP000177395"/>
    </source>
</evidence>
<dbReference type="SUPFAM" id="SSF75217">
    <property type="entry name" value="alpha/beta knot"/>
    <property type="match status" value="1"/>
</dbReference>
<dbReference type="STRING" id="1798531.A2392_03100"/>
<dbReference type="InterPro" id="IPR001537">
    <property type="entry name" value="SpoU_MeTrfase"/>
</dbReference>
<feature type="domain" description="RNA 2-O ribose methyltransferase substrate binding" evidence="3">
    <location>
        <begin position="4"/>
        <end position="78"/>
    </location>
</feature>
<dbReference type="GO" id="GO:0005829">
    <property type="term" value="C:cytosol"/>
    <property type="evidence" value="ECO:0007669"/>
    <property type="project" value="TreeGrafter"/>
</dbReference>
<dbReference type="InterPro" id="IPR013123">
    <property type="entry name" value="SpoU_subst-bd"/>
</dbReference>
<dbReference type="Pfam" id="PF00588">
    <property type="entry name" value="SpoU_methylase"/>
    <property type="match status" value="1"/>
</dbReference>
<dbReference type="NCBIfam" id="TIGR00186">
    <property type="entry name" value="rRNA_methyl_3"/>
    <property type="match status" value="1"/>
</dbReference>
<reference evidence="4 5" key="1">
    <citation type="journal article" date="2016" name="Nat. Commun.">
        <title>Thousands of microbial genomes shed light on interconnected biogeochemical processes in an aquifer system.</title>
        <authorList>
            <person name="Anantharaman K."/>
            <person name="Brown C.T."/>
            <person name="Hug L.A."/>
            <person name="Sharon I."/>
            <person name="Castelle C.J."/>
            <person name="Probst A.J."/>
            <person name="Thomas B.C."/>
            <person name="Singh A."/>
            <person name="Wilkins M.J."/>
            <person name="Karaoz U."/>
            <person name="Brodie E.L."/>
            <person name="Williams K.H."/>
            <person name="Hubbard S.S."/>
            <person name="Banfield J.F."/>
        </authorList>
    </citation>
    <scope>NUCLEOTIDE SEQUENCE [LARGE SCALE GENOMIC DNA]</scope>
</reference>
<gene>
    <name evidence="4" type="ORF">A2392_03100</name>
</gene>
<dbReference type="SMART" id="SM00967">
    <property type="entry name" value="SpoU_sub_bind"/>
    <property type="match status" value="1"/>
</dbReference>
<evidence type="ECO:0000259" key="3">
    <source>
        <dbReference type="SMART" id="SM00967"/>
    </source>
</evidence>
<dbReference type="GO" id="GO:0006396">
    <property type="term" value="P:RNA processing"/>
    <property type="evidence" value="ECO:0007669"/>
    <property type="project" value="InterPro"/>
</dbReference>
<evidence type="ECO:0000256" key="1">
    <source>
        <dbReference type="ARBA" id="ARBA00022603"/>
    </source>
</evidence>
<dbReference type="Proteomes" id="UP000177395">
    <property type="component" value="Unassembled WGS sequence"/>
</dbReference>
<comment type="caution">
    <text evidence="4">The sequence shown here is derived from an EMBL/GenBank/DDBJ whole genome shotgun (WGS) entry which is preliminary data.</text>
</comment>
<organism evidence="4 5">
    <name type="scientific">Candidatus Kaiserbacteria bacterium RIFOXYB1_FULL_46_14</name>
    <dbReference type="NCBI Taxonomy" id="1798531"/>
    <lineage>
        <taxon>Bacteria</taxon>
        <taxon>Candidatus Kaiseribacteriota</taxon>
    </lineage>
</organism>
<evidence type="ECO:0000256" key="2">
    <source>
        <dbReference type="ARBA" id="ARBA00022679"/>
    </source>
</evidence>
<proteinExistence type="predicted"/>
<dbReference type="PANTHER" id="PTHR46429:SF1">
    <property type="entry name" value="23S RRNA (GUANOSINE-2'-O-)-METHYLTRANSFERASE RLMB"/>
    <property type="match status" value="1"/>
</dbReference>
<dbReference type="CDD" id="cd18103">
    <property type="entry name" value="SpoU-like_RlmB"/>
    <property type="match status" value="1"/>
</dbReference>
<name>A0A1F6FIT3_9BACT</name>
<evidence type="ECO:0000313" key="4">
    <source>
        <dbReference type="EMBL" id="OGG85751.1"/>
    </source>
</evidence>
<dbReference type="Gene3D" id="3.40.1280.10">
    <property type="match status" value="1"/>
</dbReference>
<dbReference type="GO" id="GO:0003723">
    <property type="term" value="F:RNA binding"/>
    <property type="evidence" value="ECO:0007669"/>
    <property type="project" value="InterPro"/>
</dbReference>